<dbReference type="SUPFAM" id="SSF53927">
    <property type="entry name" value="Cytidine deaminase-like"/>
    <property type="match status" value="1"/>
</dbReference>
<dbReference type="InterPro" id="IPR016192">
    <property type="entry name" value="APOBEC/CMP_deaminase_Zn-bd"/>
</dbReference>
<keyword evidence="1" id="KW-0479">Metal-binding</keyword>
<dbReference type="PANTHER" id="PTHR11079">
    <property type="entry name" value="CYTOSINE DEAMINASE FAMILY MEMBER"/>
    <property type="match status" value="1"/>
</dbReference>
<dbReference type="PANTHER" id="PTHR11079:SF162">
    <property type="entry name" value="RIBOFLAVIN BIOSYNTHESIS PROTEIN PYRD, CHLOROPLASTIC"/>
    <property type="match status" value="1"/>
</dbReference>
<dbReference type="Gene3D" id="3.40.140.10">
    <property type="entry name" value="Cytidine Deaminase, domain 2"/>
    <property type="match status" value="1"/>
</dbReference>
<dbReference type="GO" id="GO:0016787">
    <property type="term" value="F:hydrolase activity"/>
    <property type="evidence" value="ECO:0007669"/>
    <property type="project" value="InterPro"/>
</dbReference>
<evidence type="ECO:0000313" key="4">
    <source>
        <dbReference type="EMBL" id="KUH59128.1"/>
    </source>
</evidence>
<dbReference type="Proteomes" id="UP000054078">
    <property type="component" value="Unassembled WGS sequence"/>
</dbReference>
<keyword evidence="2" id="KW-0862">Zinc</keyword>
<reference evidence="4 5" key="1">
    <citation type="submission" date="2015-12" db="EMBL/GenBank/DDBJ databases">
        <title>Draft Genome Sequence of Olsenella scatoligenes SK9K4T; a Producer of 3-Methylindole- (skatole) and 4-Methylphenol- (p-cresol) Isolated from Pig Feces.</title>
        <authorList>
            <person name="Li X."/>
            <person name="Borg B."/>
            <person name="Canibe N."/>
        </authorList>
    </citation>
    <scope>NUCLEOTIDE SEQUENCE [LARGE SCALE GENOMIC DNA]</scope>
    <source>
        <strain evidence="4 5">SK9K4</strain>
    </source>
</reference>
<accession>A0A117J564</accession>
<dbReference type="InterPro" id="IPR016193">
    <property type="entry name" value="Cytidine_deaminase-like"/>
</dbReference>
<dbReference type="STRING" id="1299998.AUL39_02000"/>
<dbReference type="OrthoDB" id="9802676at2"/>
<proteinExistence type="predicted"/>
<dbReference type="GO" id="GO:0008270">
    <property type="term" value="F:zinc ion binding"/>
    <property type="evidence" value="ECO:0007669"/>
    <property type="project" value="InterPro"/>
</dbReference>
<evidence type="ECO:0000313" key="5">
    <source>
        <dbReference type="Proteomes" id="UP000054078"/>
    </source>
</evidence>
<feature type="domain" description="CMP/dCMP-type deaminase" evidence="3">
    <location>
        <begin position="9"/>
        <end position="122"/>
    </location>
</feature>
<organism evidence="4 5">
    <name type="scientific">Tractidigestivibacter scatoligenes</name>
    <name type="common">Olsenella scatoligenes</name>
    <dbReference type="NCBI Taxonomy" id="1299998"/>
    <lineage>
        <taxon>Bacteria</taxon>
        <taxon>Bacillati</taxon>
        <taxon>Actinomycetota</taxon>
        <taxon>Coriobacteriia</taxon>
        <taxon>Coriobacteriales</taxon>
        <taxon>Atopobiaceae</taxon>
        <taxon>Tractidigestivibacter</taxon>
    </lineage>
</organism>
<sequence>MARKEFSHDEDLVLLRRAIEVSKSSREHGNTPFGAILVSPEGTVLLEQENVEIETHKCTGHAETQLMERASQQYEKSYLWDCSLYTSAEPCSMCSGAIYWGNVGRVVYAMTERRLLELTGSNEQNPTFDLPCRKIFAAGQKPIEVVGPFPELEAEAAAVHAGYWD</sequence>
<dbReference type="RefSeq" id="WP_059053069.1">
    <property type="nucleotide sequence ID" value="NZ_JAZHSO010000002.1"/>
</dbReference>
<evidence type="ECO:0000256" key="2">
    <source>
        <dbReference type="ARBA" id="ARBA00022833"/>
    </source>
</evidence>
<keyword evidence="5" id="KW-1185">Reference proteome</keyword>
<dbReference type="EMBL" id="LOJF01000001">
    <property type="protein sequence ID" value="KUH59128.1"/>
    <property type="molecule type" value="Genomic_DNA"/>
</dbReference>
<dbReference type="InterPro" id="IPR002125">
    <property type="entry name" value="CMP_dCMP_dom"/>
</dbReference>
<dbReference type="PROSITE" id="PS00903">
    <property type="entry name" value="CYT_DCMP_DEAMINASES_1"/>
    <property type="match status" value="1"/>
</dbReference>
<evidence type="ECO:0000256" key="1">
    <source>
        <dbReference type="ARBA" id="ARBA00022723"/>
    </source>
</evidence>
<dbReference type="FunFam" id="3.40.140.10:FF:000051">
    <property type="entry name" value="Nucleoside deaminase"/>
    <property type="match status" value="1"/>
</dbReference>
<gene>
    <name evidence="4" type="ORF">AUL39_02000</name>
</gene>
<evidence type="ECO:0000259" key="3">
    <source>
        <dbReference type="PROSITE" id="PS51747"/>
    </source>
</evidence>
<dbReference type="CDD" id="cd01285">
    <property type="entry name" value="nucleoside_deaminase"/>
    <property type="match status" value="1"/>
</dbReference>
<dbReference type="Pfam" id="PF00383">
    <property type="entry name" value="dCMP_cyt_deam_1"/>
    <property type="match status" value="1"/>
</dbReference>
<dbReference type="AlphaFoldDB" id="A0A117J564"/>
<dbReference type="PROSITE" id="PS51747">
    <property type="entry name" value="CYT_DCMP_DEAMINASES_2"/>
    <property type="match status" value="1"/>
</dbReference>
<comment type="caution">
    <text evidence="4">The sequence shown here is derived from an EMBL/GenBank/DDBJ whole genome shotgun (WGS) entry which is preliminary data.</text>
</comment>
<protein>
    <submittedName>
        <fullName evidence="4">CMP deaminase</fullName>
    </submittedName>
</protein>
<name>A0A117J564_TRASO</name>